<dbReference type="Pfam" id="PF03547">
    <property type="entry name" value="Mem_trans"/>
    <property type="match status" value="1"/>
</dbReference>
<dbReference type="GO" id="GO:0016020">
    <property type="term" value="C:membrane"/>
    <property type="evidence" value="ECO:0007669"/>
    <property type="project" value="UniProtKB-SubCell"/>
</dbReference>
<protein>
    <submittedName>
        <fullName evidence="8">Malonate transporter</fullName>
    </submittedName>
</protein>
<feature type="transmembrane region" description="Helical" evidence="7">
    <location>
        <begin position="93"/>
        <end position="112"/>
    </location>
</feature>
<feature type="transmembrane region" description="Helical" evidence="7">
    <location>
        <begin position="6"/>
        <end position="23"/>
    </location>
</feature>
<feature type="transmembrane region" description="Helical" evidence="7">
    <location>
        <begin position="223"/>
        <end position="241"/>
    </location>
</feature>
<evidence type="ECO:0000256" key="1">
    <source>
        <dbReference type="ARBA" id="ARBA00004141"/>
    </source>
</evidence>
<keyword evidence="6 7" id="KW-0472">Membrane</keyword>
<dbReference type="RefSeq" id="WP_096590845.1">
    <property type="nucleotide sequence ID" value="NZ_MWRM01000004.1"/>
</dbReference>
<dbReference type="PANTHER" id="PTHR36838">
    <property type="entry name" value="AUXIN EFFLUX CARRIER FAMILY PROTEIN"/>
    <property type="match status" value="1"/>
</dbReference>
<feature type="transmembrane region" description="Helical" evidence="7">
    <location>
        <begin position="276"/>
        <end position="297"/>
    </location>
</feature>
<dbReference type="InterPro" id="IPR004776">
    <property type="entry name" value="Mem_transp_PIN-like"/>
</dbReference>
<evidence type="ECO:0000256" key="5">
    <source>
        <dbReference type="ARBA" id="ARBA00022989"/>
    </source>
</evidence>
<dbReference type="Proteomes" id="UP000218335">
    <property type="component" value="Unassembled WGS sequence"/>
</dbReference>
<evidence type="ECO:0000313" key="8">
    <source>
        <dbReference type="EMBL" id="PCF56414.1"/>
    </source>
</evidence>
<evidence type="ECO:0000256" key="7">
    <source>
        <dbReference type="SAM" id="Phobius"/>
    </source>
</evidence>
<feature type="transmembrane region" description="Helical" evidence="7">
    <location>
        <begin position="190"/>
        <end position="211"/>
    </location>
</feature>
<comment type="subcellular location">
    <subcellularLocation>
        <location evidence="1">Membrane</location>
        <topology evidence="1">Multi-pass membrane protein</topology>
    </subcellularLocation>
</comment>
<evidence type="ECO:0000256" key="2">
    <source>
        <dbReference type="ARBA" id="ARBA00022448"/>
    </source>
</evidence>
<feature type="transmembrane region" description="Helical" evidence="7">
    <location>
        <begin position="59"/>
        <end position="81"/>
    </location>
</feature>
<feature type="transmembrane region" description="Helical" evidence="7">
    <location>
        <begin position="154"/>
        <end position="178"/>
    </location>
</feature>
<name>A0A2A4GZ32_9STAP</name>
<evidence type="ECO:0000256" key="6">
    <source>
        <dbReference type="ARBA" id="ARBA00023136"/>
    </source>
</evidence>
<dbReference type="EMBL" id="MWUU01000003">
    <property type="protein sequence ID" value="PCF56414.1"/>
    <property type="molecule type" value="Genomic_DNA"/>
</dbReference>
<dbReference type="AlphaFoldDB" id="A0A2A4GZ32"/>
<comment type="caution">
    <text evidence="8">The sequence shown here is derived from an EMBL/GenBank/DDBJ whole genome shotgun (WGS) entry which is preliminary data.</text>
</comment>
<proteinExistence type="predicted"/>
<reference evidence="8 9" key="1">
    <citation type="journal article" date="2017" name="PLoS ONE">
        <title>Development of a real-time PCR for detection of Staphylococcus pseudintermedius using a novel automated comparison of whole-genome sequences.</title>
        <authorList>
            <person name="Verstappen K.M."/>
            <person name="Huijbregts L."/>
            <person name="Spaninks M."/>
            <person name="Wagenaar J.A."/>
            <person name="Fluit A.C."/>
            <person name="Duim B."/>
        </authorList>
    </citation>
    <scope>NUCLEOTIDE SEQUENCE [LARGE SCALE GENOMIC DNA]</scope>
    <source>
        <strain evidence="8 9">215070706401-1</strain>
    </source>
</reference>
<keyword evidence="4 7" id="KW-0812">Transmembrane</keyword>
<feature type="transmembrane region" description="Helical" evidence="7">
    <location>
        <begin position="253"/>
        <end position="269"/>
    </location>
</feature>
<organism evidence="8 9">
    <name type="scientific">Staphylococcus delphini</name>
    <dbReference type="NCBI Taxonomy" id="53344"/>
    <lineage>
        <taxon>Bacteria</taxon>
        <taxon>Bacillati</taxon>
        <taxon>Bacillota</taxon>
        <taxon>Bacilli</taxon>
        <taxon>Bacillales</taxon>
        <taxon>Staphylococcaceae</taxon>
        <taxon>Staphylococcus</taxon>
        <taxon>Staphylococcus intermedius group</taxon>
    </lineage>
</organism>
<evidence type="ECO:0000256" key="4">
    <source>
        <dbReference type="ARBA" id="ARBA00022692"/>
    </source>
</evidence>
<keyword evidence="2" id="KW-0813">Transport</keyword>
<dbReference type="GO" id="GO:0055085">
    <property type="term" value="P:transmembrane transport"/>
    <property type="evidence" value="ECO:0007669"/>
    <property type="project" value="InterPro"/>
</dbReference>
<keyword evidence="3" id="KW-1003">Cell membrane</keyword>
<accession>A0A2A4GZ32</accession>
<sequence>MTENFLMILLLIALGYILKRIGYINGKDSRVISTLVLNVTLPSVVIVNLNHVHLTPSLAVLPVMMILYGVVTKVLIVLMFLKYSNEVRGTVAMMMAALNIGIFAYPLVQQIWPEQGLLYFGMADIGGAIVMFGLTYFAASYFKQVGGGFNPKQILWNMLKSVPLMTYITMLVLNIFQWHLPHTAIRFFNILGHANLPLSMILLGVLMDFRLERRFLPLTLKYLVLHYGFGALFGTLIYFFLPVDDAMIKTTLQLIWLLPVGVAALSYAVQFKYRTLPVIAMASNVTIVISIVVLYLYQYWFV</sequence>
<feature type="transmembrane region" description="Helical" evidence="7">
    <location>
        <begin position="35"/>
        <end position="53"/>
    </location>
</feature>
<evidence type="ECO:0000313" key="9">
    <source>
        <dbReference type="Proteomes" id="UP000218335"/>
    </source>
</evidence>
<feature type="transmembrane region" description="Helical" evidence="7">
    <location>
        <begin position="118"/>
        <end position="142"/>
    </location>
</feature>
<dbReference type="PANTHER" id="PTHR36838:SF3">
    <property type="entry name" value="TRANSPORTER AUXIN EFFLUX CARRIER EC FAMILY"/>
    <property type="match status" value="1"/>
</dbReference>
<keyword evidence="5 7" id="KW-1133">Transmembrane helix</keyword>
<evidence type="ECO:0000256" key="3">
    <source>
        <dbReference type="ARBA" id="ARBA00022475"/>
    </source>
</evidence>
<gene>
    <name evidence="8" type="ORF">B5C08_02910</name>
</gene>